<dbReference type="InterPro" id="IPR048395">
    <property type="entry name" value="Glyco_hydro_31_C"/>
</dbReference>
<evidence type="ECO:0000313" key="5">
    <source>
        <dbReference type="EMBL" id="RDL38731.1"/>
    </source>
</evidence>
<reference evidence="5 6" key="1">
    <citation type="journal article" date="2018" name="IMA Fungus">
        <title>IMA Genome-F 9: Draft genome sequence of Annulohypoxylon stygium, Aspergillus mulundensis, Berkeleyomyces basicola (syn. Thielaviopsis basicola), Ceratocystis smalleyi, two Cercospora beticola strains, Coleophoma cylindrospora, Fusarium fracticaudum, Phialophora cf. hyalina, and Morchella septimelata.</title>
        <authorList>
            <person name="Wingfield B.D."/>
            <person name="Bills G.F."/>
            <person name="Dong Y."/>
            <person name="Huang W."/>
            <person name="Nel W.J."/>
            <person name="Swalarsk-Parry B.S."/>
            <person name="Vaghefi N."/>
            <person name="Wilken P.M."/>
            <person name="An Z."/>
            <person name="de Beer Z.W."/>
            <person name="De Vos L."/>
            <person name="Chen L."/>
            <person name="Duong T.A."/>
            <person name="Gao Y."/>
            <person name="Hammerbacher A."/>
            <person name="Kikkert J.R."/>
            <person name="Li Y."/>
            <person name="Li H."/>
            <person name="Li K."/>
            <person name="Li Q."/>
            <person name="Liu X."/>
            <person name="Ma X."/>
            <person name="Naidoo K."/>
            <person name="Pethybridge S.J."/>
            <person name="Sun J."/>
            <person name="Steenkamp E.T."/>
            <person name="van der Nest M.A."/>
            <person name="van Wyk S."/>
            <person name="Wingfield M.J."/>
            <person name="Xiong C."/>
            <person name="Yue Q."/>
            <person name="Zhang X."/>
        </authorList>
    </citation>
    <scope>NUCLEOTIDE SEQUENCE [LARGE SCALE GENOMIC DNA]</scope>
    <source>
        <strain evidence="5 6">BP 5553</strain>
    </source>
</reference>
<dbReference type="Gene3D" id="2.60.40.1180">
    <property type="entry name" value="Golgi alpha-mannosidase II"/>
    <property type="match status" value="1"/>
</dbReference>
<dbReference type="STRING" id="2656787.A0A370TT69"/>
<evidence type="ECO:0000259" key="4">
    <source>
        <dbReference type="Pfam" id="PF21365"/>
    </source>
</evidence>
<dbReference type="GO" id="GO:0005975">
    <property type="term" value="P:carbohydrate metabolic process"/>
    <property type="evidence" value="ECO:0007669"/>
    <property type="project" value="InterPro"/>
</dbReference>
<dbReference type="PANTHER" id="PTHR43863:SF2">
    <property type="entry name" value="MALTASE-GLUCOAMYLASE"/>
    <property type="match status" value="1"/>
</dbReference>
<organism evidence="5 6">
    <name type="scientific">Venustampulla echinocandica</name>
    <dbReference type="NCBI Taxonomy" id="2656787"/>
    <lineage>
        <taxon>Eukaryota</taxon>
        <taxon>Fungi</taxon>
        <taxon>Dikarya</taxon>
        <taxon>Ascomycota</taxon>
        <taxon>Pezizomycotina</taxon>
        <taxon>Leotiomycetes</taxon>
        <taxon>Helotiales</taxon>
        <taxon>Pleuroascaceae</taxon>
        <taxon>Venustampulla</taxon>
    </lineage>
</organism>
<dbReference type="OrthoDB" id="10070917at2759"/>
<dbReference type="InterPro" id="IPR000322">
    <property type="entry name" value="Glyco_hydro_31_TIM"/>
</dbReference>
<evidence type="ECO:0000256" key="2">
    <source>
        <dbReference type="RuleBase" id="RU361185"/>
    </source>
</evidence>
<evidence type="ECO:0000259" key="3">
    <source>
        <dbReference type="Pfam" id="PF01055"/>
    </source>
</evidence>
<feature type="domain" description="Glycosyl hydrolase family 31 C-terminal" evidence="4">
    <location>
        <begin position="528"/>
        <end position="617"/>
    </location>
</feature>
<keyword evidence="6" id="KW-1185">Reference proteome</keyword>
<dbReference type="InterPro" id="IPR051816">
    <property type="entry name" value="Glycosyl_Hydrolase_31"/>
</dbReference>
<dbReference type="RefSeq" id="XP_031871387.1">
    <property type="nucleotide sequence ID" value="XM_032011694.1"/>
</dbReference>
<dbReference type="AlphaFoldDB" id="A0A370TT69"/>
<dbReference type="Pfam" id="PF01055">
    <property type="entry name" value="Glyco_hydro_31_2nd"/>
    <property type="match status" value="1"/>
</dbReference>
<dbReference type="PANTHER" id="PTHR43863">
    <property type="entry name" value="HYDROLASE, PUTATIVE (AFU_ORTHOLOGUE AFUA_1G03140)-RELATED"/>
    <property type="match status" value="1"/>
</dbReference>
<keyword evidence="2 5" id="KW-0378">Hydrolase</keyword>
<dbReference type="GO" id="GO:0004553">
    <property type="term" value="F:hydrolase activity, hydrolyzing O-glycosyl compounds"/>
    <property type="evidence" value="ECO:0007669"/>
    <property type="project" value="InterPro"/>
</dbReference>
<dbReference type="Pfam" id="PF21365">
    <property type="entry name" value="Glyco_hydro_31_3rd"/>
    <property type="match status" value="1"/>
</dbReference>
<evidence type="ECO:0000313" key="6">
    <source>
        <dbReference type="Proteomes" id="UP000254866"/>
    </source>
</evidence>
<evidence type="ECO:0000256" key="1">
    <source>
        <dbReference type="ARBA" id="ARBA00007806"/>
    </source>
</evidence>
<sequence length="721" mass="80720">MKGILRASALFLGSPCMGIATASLQSPDTYSIRINTPKGGLIDNDAILAGKTNDTTSAVPRSSSAGTNGVQITQQHPSSQILKVQVSSSNHSAIGARFTTSKDGLFYGVWEYPFSNQLTNQNITFDLKGIGNAEGINWASARAPFFISTDGSGYGVYIDTLAMGSFSFSSGQAQFIFNTSNLLYYIIQPDRPGDYKSIITQYTALSARIEMPPDSGYGPIFWSDDFEQDFHEGVTNAEENYYDVVNHLYSNKIRATAMFADRPYGTGNWSFGNFDFDPKYYPNPKEFIANLSASGFDLQVWVANRAFLYTELYNVSVANSWLFTNQDPHQYLGPALNLSIPAAYDYFKEHLKAFTNLGVKGYKIDRGEEDEMPVYEQNIQMGLFEQICYDNMVEKWGKGNFYNFARSAVDRSRAVTHIWNGDSHSDFTGLAYSVSSGIRAGLLGYSMWGSDTGGYSRGPDDPSEELWARWMHFSAFSTNYEIMVGSNHTPWYSPYTPRLVNVLQQTAQLHTELVPYIKSSMYQSTKTGVPVMRALLLEFPQDKKGYEITDEYSFGDAFLVAPIVSEGGKRDVYFPTGNSYLDYPYTNASKVYAGGSTRSFSMELENSPTFVREGAIVARGDIFQGNAKWEKKWEPWLEIEIFPSWNIKESVFEYYSAGKRKDVAEISVQMIKEGNSVKIEYDDLGTKGMIVVHGKGRDYTYKLERGGGEVVVRDFDSLFGR</sequence>
<dbReference type="InterPro" id="IPR017853">
    <property type="entry name" value="GH"/>
</dbReference>
<dbReference type="Gene3D" id="2.60.40.1760">
    <property type="entry name" value="glycosyl hydrolase (family 31)"/>
    <property type="match status" value="1"/>
</dbReference>
<comment type="similarity">
    <text evidence="1 2">Belongs to the glycosyl hydrolase 31 family.</text>
</comment>
<gene>
    <name evidence="5" type="ORF">BP5553_03071</name>
</gene>
<keyword evidence="2" id="KW-0326">Glycosidase</keyword>
<comment type="caution">
    <text evidence="5">The sequence shown here is derived from an EMBL/GenBank/DDBJ whole genome shotgun (WGS) entry which is preliminary data.</text>
</comment>
<protein>
    <submittedName>
        <fullName evidence="5">Glycoside hydrolase family 31 protein</fullName>
    </submittedName>
</protein>
<feature type="domain" description="Glycoside hydrolase family 31 TIM barrel" evidence="3">
    <location>
        <begin position="211"/>
        <end position="517"/>
    </location>
</feature>
<dbReference type="Gene3D" id="3.20.20.80">
    <property type="entry name" value="Glycosidases"/>
    <property type="match status" value="1"/>
</dbReference>
<accession>A0A370TT69</accession>
<dbReference type="SUPFAM" id="SSF51445">
    <property type="entry name" value="(Trans)glycosidases"/>
    <property type="match status" value="1"/>
</dbReference>
<proteinExistence type="inferred from homology"/>
<dbReference type="SUPFAM" id="SSF51011">
    <property type="entry name" value="Glycosyl hydrolase domain"/>
    <property type="match status" value="1"/>
</dbReference>
<dbReference type="GeneID" id="43595920"/>
<dbReference type="Proteomes" id="UP000254866">
    <property type="component" value="Unassembled WGS sequence"/>
</dbReference>
<dbReference type="InterPro" id="IPR013780">
    <property type="entry name" value="Glyco_hydro_b"/>
</dbReference>
<name>A0A370TT69_9HELO</name>
<dbReference type="EMBL" id="NPIC01000002">
    <property type="protein sequence ID" value="RDL38731.1"/>
    <property type="molecule type" value="Genomic_DNA"/>
</dbReference>